<name>A0ABZ2JLV2_9PSED</name>
<feature type="transmembrane region" description="Helical" evidence="1">
    <location>
        <begin position="59"/>
        <end position="81"/>
    </location>
</feature>
<protein>
    <submittedName>
        <fullName evidence="2">Uncharacterized protein</fullName>
    </submittedName>
</protein>
<dbReference type="EMBL" id="CP146691">
    <property type="protein sequence ID" value="WWY22894.1"/>
    <property type="molecule type" value="Genomic_DNA"/>
</dbReference>
<accession>A0ABZ2JLV2</accession>
<evidence type="ECO:0000313" key="3">
    <source>
        <dbReference type="Proteomes" id="UP001375228"/>
    </source>
</evidence>
<feature type="transmembrane region" description="Helical" evidence="1">
    <location>
        <begin position="12"/>
        <end position="33"/>
    </location>
</feature>
<reference evidence="2 3" key="1">
    <citation type="submission" date="2024-03" db="EMBL/GenBank/DDBJ databases">
        <title>Pseudomonas juntendi.</title>
        <authorList>
            <person name="Liu Y."/>
        </authorList>
    </citation>
    <scope>NUCLEOTIDE SEQUENCE [LARGE SCALE GENOMIC DNA]</scope>
    <source>
        <strain evidence="2 3">L4046hy</strain>
    </source>
</reference>
<keyword evidence="3" id="KW-1185">Reference proteome</keyword>
<evidence type="ECO:0000256" key="1">
    <source>
        <dbReference type="SAM" id="Phobius"/>
    </source>
</evidence>
<proteinExistence type="predicted"/>
<organism evidence="2 3">
    <name type="scientific">Pseudomonas juntendi</name>
    <dbReference type="NCBI Taxonomy" id="2666183"/>
    <lineage>
        <taxon>Bacteria</taxon>
        <taxon>Pseudomonadati</taxon>
        <taxon>Pseudomonadota</taxon>
        <taxon>Gammaproteobacteria</taxon>
        <taxon>Pseudomonadales</taxon>
        <taxon>Pseudomonadaceae</taxon>
        <taxon>Pseudomonas</taxon>
    </lineage>
</organism>
<keyword evidence="1" id="KW-1133">Transmembrane helix</keyword>
<gene>
    <name evidence="2" type="ORF">V9385_09930</name>
</gene>
<sequence length="91" mass="10454">MSLEKFESPVNRLGFVVVILSIALCLVAFFVTYQSYYEIGLRRVAYLLLDSSSVWQQSIFKLGFFGALIGAMLAWNFLGYVKRIYNWIVKA</sequence>
<evidence type="ECO:0000313" key="2">
    <source>
        <dbReference type="EMBL" id="WWY22894.1"/>
    </source>
</evidence>
<dbReference type="RefSeq" id="WP_084966345.1">
    <property type="nucleotide sequence ID" value="NZ_CP146690.1"/>
</dbReference>
<dbReference type="Proteomes" id="UP001375228">
    <property type="component" value="Chromosome"/>
</dbReference>
<keyword evidence="1" id="KW-0812">Transmembrane</keyword>
<keyword evidence="1" id="KW-0472">Membrane</keyword>